<feature type="transmembrane region" description="Helical" evidence="1">
    <location>
        <begin position="89"/>
        <end position="106"/>
    </location>
</feature>
<dbReference type="CDD" id="cd03392">
    <property type="entry name" value="PAP2_like_2"/>
    <property type="match status" value="1"/>
</dbReference>
<evidence type="ECO:0000313" key="4">
    <source>
        <dbReference type="Proteomes" id="UP000040576"/>
    </source>
</evidence>
<evidence type="ECO:0000256" key="1">
    <source>
        <dbReference type="SAM" id="Phobius"/>
    </source>
</evidence>
<dbReference type="RefSeq" id="WP_034770462.1">
    <property type="nucleotide sequence ID" value="NZ_CCRF01000061.1"/>
</dbReference>
<proteinExistence type="predicted"/>
<dbReference type="PATRIC" id="fig|35841.6.peg.312"/>
<dbReference type="SMART" id="SM00014">
    <property type="entry name" value="acidPPc"/>
    <property type="match status" value="1"/>
</dbReference>
<keyword evidence="1" id="KW-1133">Transmembrane helix</keyword>
<dbReference type="STRING" id="35841.B4167_2661"/>
<dbReference type="AlphaFoldDB" id="A0A090IVN2"/>
<dbReference type="PANTHER" id="PTHR14969:SF13">
    <property type="entry name" value="AT30094P"/>
    <property type="match status" value="1"/>
</dbReference>
<dbReference type="SUPFAM" id="SSF48317">
    <property type="entry name" value="Acid phosphatase/Vanadium-dependent haloperoxidase"/>
    <property type="match status" value="1"/>
</dbReference>
<organism evidence="3 4">
    <name type="scientific">Caldibacillus thermoamylovorans</name>
    <dbReference type="NCBI Taxonomy" id="35841"/>
    <lineage>
        <taxon>Bacteria</taxon>
        <taxon>Bacillati</taxon>
        <taxon>Bacillota</taxon>
        <taxon>Bacilli</taxon>
        <taxon>Bacillales</taxon>
        <taxon>Bacillaceae</taxon>
        <taxon>Caldibacillus</taxon>
    </lineage>
</organism>
<name>A0A090IVN2_9BACI</name>
<feature type="domain" description="Phosphatidic acid phosphatase type 2/haloperoxidase" evidence="2">
    <location>
        <begin position="89"/>
        <end position="201"/>
    </location>
</feature>
<feature type="transmembrane region" description="Helical" evidence="1">
    <location>
        <begin position="65"/>
        <end position="82"/>
    </location>
</feature>
<dbReference type="InterPro" id="IPR036938">
    <property type="entry name" value="PAP2/HPO_sf"/>
</dbReference>
<feature type="transmembrane region" description="Helical" evidence="1">
    <location>
        <begin position="6"/>
        <end position="28"/>
    </location>
</feature>
<protein>
    <submittedName>
        <fullName evidence="3">Membrane-associated phospholipid phosphatase</fullName>
    </submittedName>
</protein>
<dbReference type="EMBL" id="CCRF01000061">
    <property type="protein sequence ID" value="CEE01747.1"/>
    <property type="molecule type" value="Genomic_DNA"/>
</dbReference>
<feature type="transmembrane region" description="Helical" evidence="1">
    <location>
        <begin position="126"/>
        <end position="148"/>
    </location>
</feature>
<keyword evidence="1" id="KW-0472">Membrane</keyword>
<dbReference type="eggNOG" id="COG0671">
    <property type="taxonomic scope" value="Bacteria"/>
</dbReference>
<gene>
    <name evidence="3" type="ORF">BT1A1_1925</name>
</gene>
<dbReference type="PANTHER" id="PTHR14969">
    <property type="entry name" value="SPHINGOSINE-1-PHOSPHATE PHOSPHOHYDROLASE"/>
    <property type="match status" value="1"/>
</dbReference>
<dbReference type="Pfam" id="PF01569">
    <property type="entry name" value="PAP2"/>
    <property type="match status" value="1"/>
</dbReference>
<dbReference type="GeneID" id="92961138"/>
<feature type="transmembrane region" description="Helical" evidence="1">
    <location>
        <begin position="160"/>
        <end position="180"/>
    </location>
</feature>
<sequence>MIGNKYPYRLSIIIFIFFFSFLLVTLFVQTGKIEKFDLSIIHFVQGFETPLLTSIMLFFTKIGSFPIVTLLFLLISLFLYFVFHHRSELVLFAVVIAGTLVINRLLKEYFERVRPDIHRLIEIGGYSFPSGHAMTAFSVYTILAFLFWRHISTRFGRIMLLIFSALFIFMIGISRIYLGVHYPSDILGGYFVSGMWCTLAIGFFQKYKNRNHAKD</sequence>
<evidence type="ECO:0000313" key="3">
    <source>
        <dbReference type="EMBL" id="CEE01747.1"/>
    </source>
</evidence>
<keyword evidence="4" id="KW-1185">Reference proteome</keyword>
<accession>A0A090IVN2</accession>
<dbReference type="Proteomes" id="UP000040576">
    <property type="component" value="Unassembled WGS sequence"/>
</dbReference>
<reference evidence="3 4" key="1">
    <citation type="submission" date="2014-07" db="EMBL/GenBank/DDBJ databases">
        <authorList>
            <person name="Wibberg Daniel"/>
        </authorList>
    </citation>
    <scope>NUCLEOTIDE SEQUENCE [LARGE SCALE GENOMIC DNA]</scope>
</reference>
<dbReference type="InterPro" id="IPR000326">
    <property type="entry name" value="PAP2/HPO"/>
</dbReference>
<dbReference type="Gene3D" id="1.20.144.10">
    <property type="entry name" value="Phosphatidic acid phosphatase type 2/haloperoxidase"/>
    <property type="match status" value="2"/>
</dbReference>
<evidence type="ECO:0000259" key="2">
    <source>
        <dbReference type="SMART" id="SM00014"/>
    </source>
</evidence>
<feature type="transmembrane region" description="Helical" evidence="1">
    <location>
        <begin position="186"/>
        <end position="204"/>
    </location>
</feature>
<keyword evidence="1" id="KW-0812">Transmembrane</keyword>